<sequence>MARLILYLVMLPPDTVCLETTIEPLRSQSRPSWMQAIRGSA</sequence>
<reference evidence="1 2" key="1">
    <citation type="journal article" date="2016" name="Genome Announc.">
        <title>Draft Genome Sequence of the Thermotolerant Cyanobacterium Desertifilum sp. IPPAS B-1220.</title>
        <authorList>
            <person name="Mironov K.S."/>
            <person name="Sinetova M.A."/>
            <person name="Bolatkhan K."/>
            <person name="Zayadan B.K."/>
            <person name="Ustinova V.V."/>
            <person name="Kupriyanova E.V."/>
            <person name="Skrypnik A.N."/>
            <person name="Gogoleva N.E."/>
            <person name="Gogolev Y.V."/>
            <person name="Los D.A."/>
        </authorList>
    </citation>
    <scope>NUCLEOTIDE SEQUENCE [LARGE SCALE GENOMIC DNA]</scope>
    <source>
        <strain evidence="1 2">IPPAS B-1220</strain>
    </source>
</reference>
<keyword evidence="2" id="KW-1185">Reference proteome</keyword>
<evidence type="ECO:0000313" key="2">
    <source>
        <dbReference type="Proteomes" id="UP000095472"/>
    </source>
</evidence>
<dbReference type="EMBL" id="CP182909">
    <property type="protein sequence ID" value="XPM63476.1"/>
    <property type="molecule type" value="Genomic_DNA"/>
</dbReference>
<accession>A0ACD5GRN8</accession>
<evidence type="ECO:0000313" key="1">
    <source>
        <dbReference type="EMBL" id="XPM63476.1"/>
    </source>
</evidence>
<proteinExistence type="predicted"/>
<name>A0ACD5GRN8_9CYAN</name>
<gene>
    <name evidence="1" type="ORF">BH720_029940</name>
</gene>
<protein>
    <submittedName>
        <fullName evidence="1">Uncharacterized protein</fullName>
    </submittedName>
</protein>
<organism evidence="1 2">
    <name type="scientific">Desertifilum tharense IPPAS B-1220</name>
    <dbReference type="NCBI Taxonomy" id="1781255"/>
    <lineage>
        <taxon>Bacteria</taxon>
        <taxon>Bacillati</taxon>
        <taxon>Cyanobacteriota</taxon>
        <taxon>Cyanophyceae</taxon>
        <taxon>Desertifilales</taxon>
        <taxon>Desertifilaceae</taxon>
        <taxon>Desertifilum</taxon>
    </lineage>
</organism>
<dbReference type="Proteomes" id="UP000095472">
    <property type="component" value="Chromosome"/>
</dbReference>